<feature type="compositionally biased region" description="Polar residues" evidence="1">
    <location>
        <begin position="364"/>
        <end position="374"/>
    </location>
</feature>
<dbReference type="OrthoDB" id="24645at2759"/>
<feature type="region of interest" description="Disordered" evidence="1">
    <location>
        <begin position="2235"/>
        <end position="2255"/>
    </location>
</feature>
<dbReference type="Gene3D" id="3.40.1440.10">
    <property type="entry name" value="GIY-YIG endonuclease"/>
    <property type="match status" value="1"/>
</dbReference>
<dbReference type="GO" id="GO:0017108">
    <property type="term" value="F:5'-flap endonuclease activity"/>
    <property type="evidence" value="ECO:0007669"/>
    <property type="project" value="TreeGrafter"/>
</dbReference>
<dbReference type="InterPro" id="IPR050381">
    <property type="entry name" value="SLX1_endonuclease"/>
</dbReference>
<feature type="compositionally biased region" description="Basic residues" evidence="1">
    <location>
        <begin position="242"/>
        <end position="252"/>
    </location>
</feature>
<feature type="compositionally biased region" description="Low complexity" evidence="1">
    <location>
        <begin position="1150"/>
        <end position="1159"/>
    </location>
</feature>
<reference evidence="2 3" key="1">
    <citation type="journal article" date="2020" name="ISME J.">
        <title>Uncovering the hidden diversity of litter-decomposition mechanisms in mushroom-forming fungi.</title>
        <authorList>
            <person name="Floudas D."/>
            <person name="Bentzer J."/>
            <person name="Ahren D."/>
            <person name="Johansson T."/>
            <person name="Persson P."/>
            <person name="Tunlid A."/>
        </authorList>
    </citation>
    <scope>NUCLEOTIDE SEQUENCE [LARGE SCALE GENOMIC DNA]</scope>
    <source>
        <strain evidence="2 3">CBS 406.79</strain>
    </source>
</reference>
<feature type="region of interest" description="Disordered" evidence="1">
    <location>
        <begin position="2267"/>
        <end position="2294"/>
    </location>
</feature>
<evidence type="ECO:0000313" key="3">
    <source>
        <dbReference type="Proteomes" id="UP000518752"/>
    </source>
</evidence>
<evidence type="ECO:0000313" key="2">
    <source>
        <dbReference type="EMBL" id="KAF5388783.1"/>
    </source>
</evidence>
<feature type="region of interest" description="Disordered" evidence="1">
    <location>
        <begin position="2351"/>
        <end position="2421"/>
    </location>
</feature>
<feature type="region of interest" description="Disordered" evidence="1">
    <location>
        <begin position="1145"/>
        <end position="1172"/>
    </location>
</feature>
<organism evidence="2 3">
    <name type="scientific">Collybiopsis confluens</name>
    <dbReference type="NCBI Taxonomy" id="2823264"/>
    <lineage>
        <taxon>Eukaryota</taxon>
        <taxon>Fungi</taxon>
        <taxon>Dikarya</taxon>
        <taxon>Basidiomycota</taxon>
        <taxon>Agaricomycotina</taxon>
        <taxon>Agaricomycetes</taxon>
        <taxon>Agaricomycetidae</taxon>
        <taxon>Agaricales</taxon>
        <taxon>Marasmiineae</taxon>
        <taxon>Omphalotaceae</taxon>
        <taxon>Collybiopsis</taxon>
    </lineage>
</organism>
<feature type="compositionally biased region" description="Low complexity" evidence="1">
    <location>
        <begin position="1442"/>
        <end position="1453"/>
    </location>
</feature>
<name>A0A8H5HSM9_9AGAR</name>
<dbReference type="GO" id="GO:0033557">
    <property type="term" value="C:Slx1-Slx4 complex"/>
    <property type="evidence" value="ECO:0007669"/>
    <property type="project" value="TreeGrafter"/>
</dbReference>
<keyword evidence="3" id="KW-1185">Reference proteome</keyword>
<dbReference type="PANTHER" id="PTHR20208:SF10">
    <property type="entry name" value="STRUCTURE-SPECIFIC ENDONUCLEASE SUBUNIT SLX1"/>
    <property type="match status" value="1"/>
</dbReference>
<dbReference type="GO" id="GO:0008821">
    <property type="term" value="F:crossover junction DNA endonuclease activity"/>
    <property type="evidence" value="ECO:0007669"/>
    <property type="project" value="TreeGrafter"/>
</dbReference>
<feature type="region of interest" description="Disordered" evidence="1">
    <location>
        <begin position="314"/>
        <end position="382"/>
    </location>
</feature>
<proteinExistence type="predicted"/>
<feature type="compositionally biased region" description="Polar residues" evidence="1">
    <location>
        <begin position="2409"/>
        <end position="2419"/>
    </location>
</feature>
<dbReference type="Proteomes" id="UP000518752">
    <property type="component" value="Unassembled WGS sequence"/>
</dbReference>
<feature type="region of interest" description="Disordered" evidence="1">
    <location>
        <begin position="1625"/>
        <end position="1652"/>
    </location>
</feature>
<feature type="region of interest" description="Disordered" evidence="1">
    <location>
        <begin position="912"/>
        <end position="937"/>
    </location>
</feature>
<feature type="compositionally biased region" description="Polar residues" evidence="1">
    <location>
        <begin position="2375"/>
        <end position="2389"/>
    </location>
</feature>
<feature type="region of interest" description="Disordered" evidence="1">
    <location>
        <begin position="853"/>
        <end position="874"/>
    </location>
</feature>
<dbReference type="PANTHER" id="PTHR20208">
    <property type="entry name" value="STRUCTURE-SPECIFIC ENDONUCLEASE SUBUNIT SLX1"/>
    <property type="match status" value="1"/>
</dbReference>
<gene>
    <name evidence="2" type="ORF">D9757_005670</name>
</gene>
<feature type="region of interest" description="Disordered" evidence="1">
    <location>
        <begin position="2433"/>
        <end position="2456"/>
    </location>
</feature>
<feature type="region of interest" description="Disordered" evidence="1">
    <location>
        <begin position="1036"/>
        <end position="1070"/>
    </location>
</feature>
<feature type="compositionally biased region" description="Low complexity" evidence="1">
    <location>
        <begin position="949"/>
        <end position="986"/>
    </location>
</feature>
<dbReference type="GO" id="GO:0000724">
    <property type="term" value="P:double-strand break repair via homologous recombination"/>
    <property type="evidence" value="ECO:0007669"/>
    <property type="project" value="TreeGrafter"/>
</dbReference>
<feature type="region of interest" description="Disordered" evidence="1">
    <location>
        <begin position="225"/>
        <end position="298"/>
    </location>
</feature>
<dbReference type="InterPro" id="IPR035901">
    <property type="entry name" value="GIY-YIG_endonuc_sf"/>
</dbReference>
<feature type="compositionally biased region" description="Acidic residues" evidence="1">
    <location>
        <begin position="262"/>
        <end position="277"/>
    </location>
</feature>
<dbReference type="EMBL" id="JAACJN010000026">
    <property type="protein sequence ID" value="KAF5388783.1"/>
    <property type="molecule type" value="Genomic_DNA"/>
</dbReference>
<feature type="compositionally biased region" description="Polar residues" evidence="1">
    <location>
        <begin position="1625"/>
        <end position="1645"/>
    </location>
</feature>
<protein>
    <submittedName>
        <fullName evidence="2">Uncharacterized protein</fullName>
    </submittedName>
</protein>
<comment type="caution">
    <text evidence="2">The sequence shown here is derived from an EMBL/GenBank/DDBJ whole genome shotgun (WGS) entry which is preliminary data.</text>
</comment>
<feature type="region of interest" description="Disordered" evidence="1">
    <location>
        <begin position="1405"/>
        <end position="1465"/>
    </location>
</feature>
<accession>A0A8H5HSM9</accession>
<feature type="region of interest" description="Disordered" evidence="1">
    <location>
        <begin position="949"/>
        <end position="1004"/>
    </location>
</feature>
<feature type="compositionally biased region" description="Polar residues" evidence="1">
    <location>
        <begin position="1413"/>
        <end position="1428"/>
    </location>
</feature>
<evidence type="ECO:0000256" key="1">
    <source>
        <dbReference type="SAM" id="MobiDB-lite"/>
    </source>
</evidence>
<feature type="region of interest" description="Disordered" evidence="1">
    <location>
        <begin position="2047"/>
        <end position="2087"/>
    </location>
</feature>
<sequence>MHHPKPTQKIKHNGELTQGAWKTRKGRPWVMQMIVHGFQSKLAALQFEWAWQHPNVARHVRDTDGRVFTSKGRSLKQNIQILRFMISVHPYNLWPLRVKIFTPQALEVWQDLENIGKPLRGRKGKEKADAIRPAILPPGFTYSVELEGVDGKSVIGKGSRRRRAAPIEVQDDNVDSPMIPRGGSCPSCSNYVLWGDVVKGCYRRAAGGALSVEEEEELLDRMYNSDNATDSTKGPDSDTGNHRRILSPRKRRQLELGSGSSDGEDFDFQEVEDQEYSDEPKPRKRAKGRPLPTKYKIGTTLPVPSKALVPIRMPALGSSSPSAPKRRKVVRLDQGSSEGELFDFDDASFSAPKRNVGRPRKASSSRQATFTSPSVAKRGRPRKFVGVSASGLAGSVNTLPLFESDDDDSDMMERSVQRDDLVRKYTYMPEKGPVPMMVHDGRLPAQCNFERFSFLSTFAMDSGPSATQIQVVADNTSAVKVLKKRGRKPKAALAAAASLDFEADTDVPKKRGRKRKAVAFDPDPPPVQARADSTTSIVNVPKKRNRKNGILPTPGHPIWTPVPFSTSEPPLDDTVSDSRLRPRQWSGSKEELLEIIPEIVASDSFAPVILAEAVEGVLLSTSPLSCPDRAVLNLCLSRNFICVSSDLIPIPQGAAPPSFQPHDIPPHFPLNLPQQDDPVIVQSSSSSSLALANMPEPSVVADTRNLLTSGDMEGVELDASLSAKIQRTSLDSIISTNAFPAKTEDEQGALSLIAAMNFAGQENMVPSLESTLSQKRRCSEPAARSAPPLRTKKKLKIDTGINRLSERVLPTRPTSAPRSPIRLRSSNVVHSLRDASTAEYVADNDNRRKSRRISAMSQGNGKLITPETISPHSGRRRLQISINTVNTRSRSQRAVANRDQSIQINKARANSKFVGSAARRNQKAADFSPPRAPKKKVSLEIRTDNIARPSSLGLIGPLSPLTPEDSSSPLLSSLSLSTPSSPLTPLEELEDPESEPSGSKPLDIYQMRSATLKSLKFTKIKKEDVEMELTVNLGSEASSNDVKSKDVISMTSSASGEDVGPETGNPRSSVSIQTLPTATRWQSTQISIAHEKKSRSEWNSAPVSDWVLWNTPLPISANPALPRSGSHLAPDSCDEVTNNAATVTAEDRQSTPFSSQSIQFPPPDLPSSPTLLGSDISDQLLESYLALPGPFQDKKGNSSEHHNDLVSLENPGSISGLGEENVEQVRSTKKVDTPIYQTRSSVLKGLKFSKTKKKSDASASDMKSAEATIMITPANREHSGQLDWNTQSPEPGELVEASANTLFAPNPPPIATKWQSKQISIAQEKRRLLETNNPRVADWFLRNHPQGPKPIATNSADGISAEQHHLRPDLPPISFLASGFPRDSNDRCNDHSVSVADSNPIRDLGIDNVKLDQPTNGEQTLEDQTIPMQESKLCCDPEGEGPESSPSTERSGGQQSPTLGHQHGCNPAKEVVEQVPMILPSDVQVLVDAYVFGLPVMVIASQNSMRACCTVIKLPAEFQYMFMGFFKILFAKVDPYAIAQEERIFRPAADSSAGLLLSPDYNFGRVQWTFGLEWISAGEEGLELPSHVKLDRPWWRDDSSCREASDEVIPTSTLNSSPNLQVHQVSSDKISSMSIPPVKLSSTTNSKDESSPRFLARRQEVVPTKCNVQTLDAVRSIGQSNPLVLPLNIMPAYMDPAITEWDDGMKTIGYHVWGNRKSEDMLGTVDPVEFSDLAVKQEALEQSSVPFGRPQRAMADFSRSRSPGILGMREGAQSISQEKMVVAQHIFTCNDTMLQEEPTELFTSIQDVLILQKAGVSGTPYFSYVAGIVPNDSFASGFTTSDIRPVPWNNVPPCVEQARDLMQHLSAAYGEIAEEFRIDQLTVIGWTATGKKKGASCLRAKEKAIMILSLGHEIGIRIVPKSGFPRHSSANVLKIKHNEITALVQDTHPTYASGIDGSFKNTHFNSHAAVSSNERTDFASSANRDVVMADALLAGFDEPKWNNGEGLSTLAYALLDSNLFSAAIPRWNFDDLIPMPPEVEDVVEPTNYENWIPDDEDLERDGSLLTTKGGAEDDSAARRSSARRQAPAKDTMHFNLLHGDALLLSGDEFEYWIERKGMGLCELVYGTIFSQDAKITVNKRLFYGKFPLKTIKSMVKLLFANSNFSISSKIVSCAKKQKNVESAKISLSALLPHAIHVTDASLVLGHRVRFGPPRPLSGEMETPTAIPRLRVSRMHQPPLSNHSPEPGPSRLHSSSTNLLDHYVEDAIEDDKQDTPRLTTIPIQPEDTPFSEATPAARLKAVLERTSAKTKSSHATVVPSAAFSEYDSDFDIPTIGSSQPSLARETLNSLFTHALRDPGDTPQKSAKGKMRRRNSIDTSEFESSPRVTTAQKDRISDKGKRRSMSDDELSSSNVSTNRSQAAIFDSLRQRLVSGTHRDQMAESSQQPASANFDHGSLGTSQLLDELHSSQLSPPAATSTPQHSLKISLNSQFQSNLLDQDSEMQQAMNDLDSLELSRSIRSSHHIIGTDFGNSNHYAGPSSSTNGPRLLESMAGSLDSAKHDHSEHQRHHNLCAILHQPMLVPPTIQESMSINGSGISIISNLQMRKNRKDLAMSLALYLNSGAQN</sequence>
<feature type="region of interest" description="Disordered" evidence="1">
    <location>
        <begin position="507"/>
        <end position="580"/>
    </location>
</feature>